<protein>
    <recommendedName>
        <fullName evidence="4">Tetratricopeptide repeat protein</fullName>
    </recommendedName>
</protein>
<reference evidence="2" key="1">
    <citation type="submission" date="2021-07" db="EMBL/GenBank/DDBJ databases">
        <title>Zhongshania sp. CAU 1632 isolated from seawater.</title>
        <authorList>
            <person name="Kim W."/>
        </authorList>
    </citation>
    <scope>NUCLEOTIDE SEQUENCE</scope>
    <source>
        <strain evidence="2">CAU 1632</strain>
    </source>
</reference>
<dbReference type="RefSeq" id="WP_219045040.1">
    <property type="nucleotide sequence ID" value="NZ_JAHWDQ010000008.1"/>
</dbReference>
<comment type="caution">
    <text evidence="2">The sequence shown here is derived from an EMBL/GenBank/DDBJ whole genome shotgun (WGS) entry which is preliminary data.</text>
</comment>
<feature type="coiled-coil region" evidence="1">
    <location>
        <begin position="145"/>
        <end position="172"/>
    </location>
</feature>
<gene>
    <name evidence="2" type="ORF">KXJ70_18500</name>
</gene>
<evidence type="ECO:0000256" key="1">
    <source>
        <dbReference type="SAM" id="Coils"/>
    </source>
</evidence>
<accession>A0ABS6VWR0</accession>
<evidence type="ECO:0000313" key="2">
    <source>
        <dbReference type="EMBL" id="MBW2942795.1"/>
    </source>
</evidence>
<evidence type="ECO:0008006" key="4">
    <source>
        <dbReference type="Google" id="ProtNLM"/>
    </source>
</evidence>
<name>A0ABS6VWR0_9GAMM</name>
<keyword evidence="3" id="KW-1185">Reference proteome</keyword>
<sequence>MLANATRLLSTASFYLVFVGLITGCQTAPPQDDSFQFTPPALDSSRQTSSITQALQQLNLQQFAAAEADFQALLKESTDQNTIQESLAGLTLVYLHPNSPMFNLALATATMDRLYQQIMRWPQNKPSLDMFLLSAKLCLEQRLDLNREIALREQAEARQQQLLNETFNLQRAIEKLRQLTLQ</sequence>
<proteinExistence type="predicted"/>
<evidence type="ECO:0000313" key="3">
    <source>
        <dbReference type="Proteomes" id="UP001166291"/>
    </source>
</evidence>
<dbReference type="PROSITE" id="PS51257">
    <property type="entry name" value="PROKAR_LIPOPROTEIN"/>
    <property type="match status" value="1"/>
</dbReference>
<organism evidence="2 3">
    <name type="scientific">Zhongshania aquimaris</name>
    <dbReference type="NCBI Taxonomy" id="2857107"/>
    <lineage>
        <taxon>Bacteria</taxon>
        <taxon>Pseudomonadati</taxon>
        <taxon>Pseudomonadota</taxon>
        <taxon>Gammaproteobacteria</taxon>
        <taxon>Cellvibrionales</taxon>
        <taxon>Spongiibacteraceae</taxon>
        <taxon>Zhongshania</taxon>
    </lineage>
</organism>
<dbReference type="EMBL" id="JAHWDQ010000008">
    <property type="protein sequence ID" value="MBW2942795.1"/>
    <property type="molecule type" value="Genomic_DNA"/>
</dbReference>
<dbReference type="Proteomes" id="UP001166291">
    <property type="component" value="Unassembled WGS sequence"/>
</dbReference>
<keyword evidence="1" id="KW-0175">Coiled coil</keyword>